<dbReference type="Pfam" id="PF07370">
    <property type="entry name" value="DUF1489"/>
    <property type="match status" value="1"/>
</dbReference>
<protein>
    <submittedName>
        <fullName evidence="1">DUF1489 domain-containing protein</fullName>
    </submittedName>
</protein>
<proteinExistence type="predicted"/>
<reference evidence="1" key="1">
    <citation type="submission" date="2020-10" db="EMBL/GenBank/DDBJ databases">
        <title>Paenihalocynthiibacter styelae gen. nov., sp. nov., isolated from stalked sea squirt Styela clava.</title>
        <authorList>
            <person name="Kim Y.-O."/>
            <person name="Yoon J.-H."/>
        </authorList>
    </citation>
    <scope>NUCLEOTIDE SEQUENCE</scope>
    <source>
        <strain evidence="1">MYP1-1</strain>
    </source>
</reference>
<accession>A0A8J7IEV7</accession>
<dbReference type="Proteomes" id="UP000640583">
    <property type="component" value="Unassembled WGS sequence"/>
</dbReference>
<evidence type="ECO:0000313" key="1">
    <source>
        <dbReference type="EMBL" id="MBI1495314.1"/>
    </source>
</evidence>
<dbReference type="InterPro" id="IPR008320">
    <property type="entry name" value="UCP032025"/>
</dbReference>
<dbReference type="EMBL" id="JADCKQ010000018">
    <property type="protein sequence ID" value="MBI1495314.1"/>
    <property type="molecule type" value="Genomic_DNA"/>
</dbReference>
<dbReference type="PIRSF" id="PIRSF032025">
    <property type="entry name" value="UCP032025"/>
    <property type="match status" value="1"/>
</dbReference>
<keyword evidence="2" id="KW-1185">Reference proteome</keyword>
<name>A0A8J7IEV7_9RHOB</name>
<dbReference type="RefSeq" id="WP_228850021.1">
    <property type="nucleotide sequence ID" value="NZ_JADCKQ010000018.1"/>
</dbReference>
<gene>
    <name evidence="1" type="ORF">H1D41_16855</name>
</gene>
<comment type="caution">
    <text evidence="1">The sequence shown here is derived from an EMBL/GenBank/DDBJ whole genome shotgun (WGS) entry which is preliminary data.</text>
</comment>
<organism evidence="1 2">
    <name type="scientific">Halocynthiibacter styelae</name>
    <dbReference type="NCBI Taxonomy" id="2761955"/>
    <lineage>
        <taxon>Bacteria</taxon>
        <taxon>Pseudomonadati</taxon>
        <taxon>Pseudomonadota</taxon>
        <taxon>Alphaproteobacteria</taxon>
        <taxon>Rhodobacterales</taxon>
        <taxon>Paracoccaceae</taxon>
        <taxon>Halocynthiibacter</taxon>
    </lineage>
</organism>
<sequence>MGNLHLIKLCVGIDSPDQLLLSRESHGTLHTPTRHVTRMWPKREVELLDGGSLYWVMKGVVQARQEILRLDEITGEDGIRRCAIILKSDVIRTTAAPRRAFQGWRYLKGEDAPVDLPANRVKDDALPPELARELSDIGLC</sequence>
<evidence type="ECO:0000313" key="2">
    <source>
        <dbReference type="Proteomes" id="UP000640583"/>
    </source>
</evidence>
<dbReference type="AlphaFoldDB" id="A0A8J7IEV7"/>